<evidence type="ECO:0000313" key="3">
    <source>
        <dbReference type="Proteomes" id="UP000279968"/>
    </source>
</evidence>
<organism evidence="2 3">
    <name type="scientific">Micromonospora costi</name>
    <dbReference type="NCBI Taxonomy" id="1530042"/>
    <lineage>
        <taxon>Bacteria</taxon>
        <taxon>Bacillati</taxon>
        <taxon>Actinomycetota</taxon>
        <taxon>Actinomycetes</taxon>
        <taxon>Micromonosporales</taxon>
        <taxon>Micromonosporaceae</taxon>
        <taxon>Micromonospora</taxon>
    </lineage>
</organism>
<dbReference type="InterPro" id="IPR036513">
    <property type="entry name" value="STAS_dom_sf"/>
</dbReference>
<dbReference type="InterPro" id="IPR002645">
    <property type="entry name" value="STAS_dom"/>
</dbReference>
<dbReference type="Pfam" id="PF13466">
    <property type="entry name" value="STAS_2"/>
    <property type="match status" value="1"/>
</dbReference>
<dbReference type="Gene3D" id="3.30.750.24">
    <property type="entry name" value="STAS domain"/>
    <property type="match status" value="1"/>
</dbReference>
<dbReference type="AlphaFoldDB" id="A0A3A9ZVG2"/>
<gene>
    <name evidence="2" type="ORF">D7193_26785</name>
</gene>
<evidence type="ECO:0000259" key="1">
    <source>
        <dbReference type="PROSITE" id="PS50801"/>
    </source>
</evidence>
<dbReference type="Proteomes" id="UP000279968">
    <property type="component" value="Unassembled WGS sequence"/>
</dbReference>
<evidence type="ECO:0000313" key="2">
    <source>
        <dbReference type="EMBL" id="RKN52160.1"/>
    </source>
</evidence>
<dbReference type="EMBL" id="RBAN01000005">
    <property type="protein sequence ID" value="RKN52160.1"/>
    <property type="molecule type" value="Genomic_DNA"/>
</dbReference>
<name>A0A3A9ZVG2_9ACTN</name>
<protein>
    <submittedName>
        <fullName evidence="2">STAS domain-containing protein</fullName>
    </submittedName>
</protein>
<comment type="caution">
    <text evidence="2">The sequence shown here is derived from an EMBL/GenBank/DDBJ whole genome shotgun (WGS) entry which is preliminary data.</text>
</comment>
<accession>A0A3A9ZVG2</accession>
<dbReference type="InterPro" id="IPR058548">
    <property type="entry name" value="MlaB-like_STAS"/>
</dbReference>
<proteinExistence type="predicted"/>
<keyword evidence="3" id="KW-1185">Reference proteome</keyword>
<sequence length="102" mass="10662">MTSLSITSMIRSAGVVTLILRGSVGRADVGALRSALGDALRLHRPERLEVDMSGLLEIDPGVTGMVTAIILDASGGTFIRIVRAPTAVRHQLRLSGGDDLLG</sequence>
<reference evidence="2 3" key="1">
    <citation type="journal article" date="2015" name="Int. J. Syst. Evol. Microbiol.">
        <title>Micromonospora costi sp. nov., isolated from a leaf of Costus speciosus.</title>
        <authorList>
            <person name="Thawai C."/>
        </authorList>
    </citation>
    <scope>NUCLEOTIDE SEQUENCE [LARGE SCALE GENOMIC DNA]</scope>
    <source>
        <strain evidence="2 3">CS1-12</strain>
    </source>
</reference>
<dbReference type="SUPFAM" id="SSF52091">
    <property type="entry name" value="SpoIIaa-like"/>
    <property type="match status" value="1"/>
</dbReference>
<feature type="domain" description="STAS" evidence="1">
    <location>
        <begin position="5"/>
        <end position="102"/>
    </location>
</feature>
<dbReference type="PROSITE" id="PS50801">
    <property type="entry name" value="STAS"/>
    <property type="match status" value="1"/>
</dbReference>